<dbReference type="PRINTS" id="PR00153">
    <property type="entry name" value="CSAPPISMRASE"/>
</dbReference>
<evidence type="ECO:0000256" key="2">
    <source>
        <dbReference type="ARBA" id="ARBA00004496"/>
    </source>
</evidence>
<comment type="caution">
    <text evidence="38">The sequence shown here is derived from an EMBL/GenBank/DDBJ whole genome shotgun (WGS) entry which is preliminary data.</text>
</comment>
<dbReference type="Pfam" id="PF02403">
    <property type="entry name" value="Seryl_tRNA_N"/>
    <property type="match status" value="1"/>
</dbReference>
<keyword evidence="29" id="KW-0245">EGF-like domain</keyword>
<dbReference type="SUPFAM" id="SSF57196">
    <property type="entry name" value="EGF/Laminin"/>
    <property type="match status" value="1"/>
</dbReference>
<feature type="transmembrane region" description="Helical" evidence="31">
    <location>
        <begin position="1603"/>
        <end position="1625"/>
    </location>
</feature>
<dbReference type="SMART" id="SM00303">
    <property type="entry name" value="GPS"/>
    <property type="match status" value="1"/>
</dbReference>
<feature type="transmembrane region" description="Helical" evidence="31">
    <location>
        <begin position="1646"/>
        <end position="1665"/>
    </location>
</feature>
<dbReference type="PROSITE" id="PS50221">
    <property type="entry name" value="GAIN_B"/>
    <property type="match status" value="1"/>
</dbReference>
<comment type="subcellular location">
    <subcellularLocation>
        <location evidence="3">Cell membrane</location>
        <topology evidence="3">Multi-pass membrane protein</topology>
    </subcellularLocation>
    <subcellularLocation>
        <location evidence="2">Cytoplasm</location>
    </subcellularLocation>
</comment>
<feature type="compositionally biased region" description="Acidic residues" evidence="30">
    <location>
        <begin position="1883"/>
        <end position="1897"/>
    </location>
</feature>
<dbReference type="SUPFAM" id="SSF46589">
    <property type="entry name" value="tRNA-binding arm"/>
    <property type="match status" value="1"/>
</dbReference>
<dbReference type="InterPro" id="IPR032471">
    <property type="entry name" value="AGRL2-4_GAIN_subdom_A"/>
</dbReference>
<reference evidence="38 39" key="1">
    <citation type="journal article" date="2021" name="Cell">
        <title>Tracing the genetic footprints of vertebrate landing in non-teleost ray-finned fishes.</title>
        <authorList>
            <person name="Bi X."/>
            <person name="Wang K."/>
            <person name="Yang L."/>
            <person name="Pan H."/>
            <person name="Jiang H."/>
            <person name="Wei Q."/>
            <person name="Fang M."/>
            <person name="Yu H."/>
            <person name="Zhu C."/>
            <person name="Cai Y."/>
            <person name="He Y."/>
            <person name="Gan X."/>
            <person name="Zeng H."/>
            <person name="Yu D."/>
            <person name="Zhu Y."/>
            <person name="Jiang H."/>
            <person name="Qiu Q."/>
            <person name="Yang H."/>
            <person name="Zhang Y.E."/>
            <person name="Wang W."/>
            <person name="Zhu M."/>
            <person name="He S."/>
            <person name="Zhang G."/>
        </authorList>
    </citation>
    <scope>NUCLEOTIDE SEQUENCE [LARGE SCALE GENOMIC DNA]</scope>
    <source>
        <strain evidence="38">Bchr_013</strain>
    </source>
</reference>
<dbReference type="GO" id="GO:0006434">
    <property type="term" value="P:seryl-tRNA aminoacylation"/>
    <property type="evidence" value="ECO:0007669"/>
    <property type="project" value="InterPro"/>
</dbReference>
<proteinExistence type="inferred from homology"/>
<evidence type="ECO:0000256" key="9">
    <source>
        <dbReference type="ARBA" id="ARBA00022598"/>
    </source>
</evidence>
<comment type="function">
    <text evidence="1">Receptor that may have an important role in cell/cell signaling during nervous system formation.</text>
</comment>
<evidence type="ECO:0000256" key="26">
    <source>
        <dbReference type="ARBA" id="ARBA00074532"/>
    </source>
</evidence>
<dbReference type="NCBIfam" id="TIGR00414">
    <property type="entry name" value="serS"/>
    <property type="match status" value="1"/>
</dbReference>
<evidence type="ECO:0000256" key="1">
    <source>
        <dbReference type="ARBA" id="ARBA00002066"/>
    </source>
</evidence>
<evidence type="ECO:0000256" key="8">
    <source>
        <dbReference type="ARBA" id="ARBA00022490"/>
    </source>
</evidence>
<evidence type="ECO:0000256" key="22">
    <source>
        <dbReference type="ARBA" id="ARBA00031113"/>
    </source>
</evidence>
<feature type="domain" description="EGF-like" evidence="33">
    <location>
        <begin position="648"/>
        <end position="684"/>
    </location>
</feature>
<dbReference type="GO" id="GO:0005509">
    <property type="term" value="F:calcium ion binding"/>
    <property type="evidence" value="ECO:0007669"/>
    <property type="project" value="InterPro"/>
</dbReference>
<dbReference type="InterPro" id="IPR020892">
    <property type="entry name" value="Cyclophilin-type_PPIase_CS"/>
</dbReference>
<keyword evidence="39" id="KW-1185">Reference proteome</keyword>
<dbReference type="SUPFAM" id="SSF57184">
    <property type="entry name" value="Growth factor receptor domain"/>
    <property type="match status" value="1"/>
</dbReference>
<dbReference type="Gene3D" id="1.20.1070.10">
    <property type="entry name" value="Rhodopsin 7-helix transmembrane proteins"/>
    <property type="match status" value="1"/>
</dbReference>
<dbReference type="InterPro" id="IPR010978">
    <property type="entry name" value="tRNA-bd_arm"/>
</dbReference>
<dbReference type="PROSITE" id="PS00022">
    <property type="entry name" value="EGF_1"/>
    <property type="match status" value="4"/>
</dbReference>
<dbReference type="FunFam" id="2.10.25.10:FF:000089">
    <property type="entry name" value="Cadherin EGF LAG seven-pass G-type receptor 3"/>
    <property type="match status" value="1"/>
</dbReference>
<keyword evidence="10 31" id="KW-0812">Transmembrane</keyword>
<dbReference type="Pfam" id="PF00008">
    <property type="entry name" value="EGF"/>
    <property type="match status" value="2"/>
</dbReference>
<evidence type="ECO:0000256" key="30">
    <source>
        <dbReference type="SAM" id="MobiDB-lite"/>
    </source>
</evidence>
<feature type="domain" description="EGF-like" evidence="33">
    <location>
        <begin position="1152"/>
        <end position="1189"/>
    </location>
</feature>
<feature type="domain" description="EGF-like" evidence="33">
    <location>
        <begin position="1115"/>
        <end position="1151"/>
    </location>
</feature>
<dbReference type="InterPro" id="IPR002130">
    <property type="entry name" value="Cyclophilin-type_PPIase_dom"/>
</dbReference>
<evidence type="ECO:0000256" key="15">
    <source>
        <dbReference type="ARBA" id="ARBA00022989"/>
    </source>
</evidence>
<dbReference type="Gene3D" id="1.25.40.610">
    <property type="match status" value="1"/>
</dbReference>
<dbReference type="GO" id="GO:0005524">
    <property type="term" value="F:ATP binding"/>
    <property type="evidence" value="ECO:0007669"/>
    <property type="project" value="UniProtKB-KW"/>
</dbReference>
<keyword evidence="11" id="KW-0677">Repeat</keyword>
<evidence type="ECO:0000256" key="18">
    <source>
        <dbReference type="ARBA" id="ARBA00023146"/>
    </source>
</evidence>
<comment type="caution">
    <text evidence="29">Lacks conserved residue(s) required for the propagation of feature annotation.</text>
</comment>
<dbReference type="CDD" id="cd01922">
    <property type="entry name" value="cyclophilin_SpCYP2_like"/>
    <property type="match status" value="1"/>
</dbReference>
<dbReference type="GO" id="GO:1904046">
    <property type="term" value="P:negative regulation of vascular endothelial growth factor production"/>
    <property type="evidence" value="ECO:0007669"/>
    <property type="project" value="UniProtKB-ARBA"/>
</dbReference>
<keyword evidence="8" id="KW-0963">Cytoplasm</keyword>
<dbReference type="InterPro" id="IPR006195">
    <property type="entry name" value="aa-tRNA-synth_II"/>
</dbReference>
<dbReference type="FunFam" id="2.10.25.10:FF:000113">
    <property type="entry name" value="Cadherin, EGF LAG seven-pass G-type receptor 3"/>
    <property type="match status" value="1"/>
</dbReference>
<feature type="transmembrane region" description="Helical" evidence="31">
    <location>
        <begin position="1685"/>
        <end position="1708"/>
    </location>
</feature>
<dbReference type="FunFam" id="1.20.1070.10:FF:000112">
    <property type="entry name" value="Cadherin EGF LAG seven-pass G-type receptor 2"/>
    <property type="match status" value="1"/>
</dbReference>
<dbReference type="SMART" id="SM00282">
    <property type="entry name" value="LamG"/>
    <property type="match status" value="2"/>
</dbReference>
<evidence type="ECO:0000259" key="34">
    <source>
        <dbReference type="PROSITE" id="PS50072"/>
    </source>
</evidence>
<dbReference type="Pfam" id="PF16489">
    <property type="entry name" value="GAIN"/>
    <property type="match status" value="1"/>
</dbReference>
<dbReference type="FunFam" id="2.10.25.10:FF:000156">
    <property type="entry name" value="cadherin EGF LAG seven-pass G-type receptor 2"/>
    <property type="match status" value="1"/>
</dbReference>
<feature type="region of interest" description="Disordered" evidence="30">
    <location>
        <begin position="2246"/>
        <end position="2270"/>
    </location>
</feature>
<evidence type="ECO:0000256" key="27">
    <source>
        <dbReference type="ARBA" id="ARBA00076195"/>
    </source>
</evidence>
<evidence type="ECO:0000256" key="11">
    <source>
        <dbReference type="ARBA" id="ARBA00022737"/>
    </source>
</evidence>
<dbReference type="PROSITE" id="PS50025">
    <property type="entry name" value="LAM_G_DOMAIN"/>
    <property type="match status" value="2"/>
</dbReference>
<feature type="disulfide bond" evidence="29">
    <location>
        <begin position="1141"/>
        <end position="1150"/>
    </location>
</feature>
<evidence type="ECO:0000256" key="25">
    <source>
        <dbReference type="ARBA" id="ARBA00062845"/>
    </source>
</evidence>
<dbReference type="GO" id="GO:0005737">
    <property type="term" value="C:cytoplasm"/>
    <property type="evidence" value="ECO:0007669"/>
    <property type="project" value="UniProtKB-SubCell"/>
</dbReference>
<dbReference type="GO" id="GO:0004828">
    <property type="term" value="F:serine-tRNA ligase activity"/>
    <property type="evidence" value="ECO:0007669"/>
    <property type="project" value="UniProtKB-EC"/>
</dbReference>
<dbReference type="EMBL" id="JAATIS010000485">
    <property type="protein sequence ID" value="KAG2467903.1"/>
    <property type="molecule type" value="Genomic_DNA"/>
</dbReference>
<feature type="non-terminal residue" evidence="38">
    <location>
        <position position="1"/>
    </location>
</feature>
<dbReference type="InterPro" id="IPR002314">
    <property type="entry name" value="aa-tRNA-synt_IIb"/>
</dbReference>
<feature type="domain" description="G-protein coupled receptors family 2 profile 2" evidence="36">
    <location>
        <begin position="1542"/>
        <end position="1780"/>
    </location>
</feature>
<dbReference type="GO" id="GO:0007166">
    <property type="term" value="P:cell surface receptor signaling pathway"/>
    <property type="evidence" value="ECO:0007669"/>
    <property type="project" value="InterPro"/>
</dbReference>
<feature type="domain" description="GAIN-B" evidence="35">
    <location>
        <begin position="1324"/>
        <end position="1535"/>
    </location>
</feature>
<dbReference type="InterPro" id="IPR000742">
    <property type="entry name" value="EGF"/>
</dbReference>
<dbReference type="InterPro" id="IPR002317">
    <property type="entry name" value="Ser-tRNA-ligase_type_1"/>
</dbReference>
<feature type="transmembrane region" description="Helical" evidence="31">
    <location>
        <begin position="1729"/>
        <end position="1750"/>
    </location>
</feature>
<dbReference type="SMART" id="SM00181">
    <property type="entry name" value="EGF"/>
    <property type="match status" value="5"/>
</dbReference>
<evidence type="ECO:0000256" key="10">
    <source>
        <dbReference type="ARBA" id="ARBA00022692"/>
    </source>
</evidence>
<dbReference type="InterPro" id="IPR015866">
    <property type="entry name" value="Ser-tRNA-synth_1_N"/>
</dbReference>
<dbReference type="PROSITE" id="PS01186">
    <property type="entry name" value="EGF_2"/>
    <property type="match status" value="1"/>
</dbReference>
<dbReference type="InterPro" id="IPR042103">
    <property type="entry name" value="SerRS_1_N_sf"/>
</dbReference>
<feature type="domain" description="Laminin G" evidence="32">
    <location>
        <begin position="932"/>
        <end position="1113"/>
    </location>
</feature>
<dbReference type="Gene3D" id="2.40.100.10">
    <property type="entry name" value="Cyclophilin-like"/>
    <property type="match status" value="1"/>
</dbReference>
<dbReference type="InterPro" id="IPR045864">
    <property type="entry name" value="aa-tRNA-synth_II/BPL/LPL"/>
</dbReference>
<keyword evidence="15 31" id="KW-1133">Transmembrane helix</keyword>
<evidence type="ECO:0000259" key="37">
    <source>
        <dbReference type="PROSITE" id="PS50862"/>
    </source>
</evidence>
<keyword evidence="18" id="KW-0030">Aminoacyl-tRNA synthetase</keyword>
<dbReference type="SMART" id="SM00179">
    <property type="entry name" value="EGF_CA"/>
    <property type="match status" value="4"/>
</dbReference>
<keyword evidence="9" id="KW-0436">Ligase</keyword>
<dbReference type="GO" id="GO:0005886">
    <property type="term" value="C:plasma membrane"/>
    <property type="evidence" value="ECO:0007669"/>
    <property type="project" value="UniProtKB-SubCell"/>
</dbReference>
<evidence type="ECO:0000256" key="23">
    <source>
        <dbReference type="ARBA" id="ARBA00047929"/>
    </source>
</evidence>
<feature type="domain" description="PPIase cyclophilin-type" evidence="34">
    <location>
        <begin position="2088"/>
        <end position="2242"/>
    </location>
</feature>
<evidence type="ECO:0000313" key="38">
    <source>
        <dbReference type="EMBL" id="KAG2467903.1"/>
    </source>
</evidence>
<dbReference type="CDD" id="cd00054">
    <property type="entry name" value="EGF_CA"/>
    <property type="match status" value="3"/>
</dbReference>
<evidence type="ECO:0000256" key="17">
    <source>
        <dbReference type="ARBA" id="ARBA00023136"/>
    </source>
</evidence>
<feature type="disulfide bond" evidence="29">
    <location>
        <begin position="674"/>
        <end position="683"/>
    </location>
</feature>
<feature type="transmembrane region" description="Helical" evidence="31">
    <location>
        <begin position="1544"/>
        <end position="1567"/>
    </location>
</feature>
<feature type="transmembrane region" description="Helical" evidence="31">
    <location>
        <begin position="1579"/>
        <end position="1597"/>
    </location>
</feature>
<evidence type="ECO:0000256" key="6">
    <source>
        <dbReference type="ARBA" id="ARBA00013194"/>
    </source>
</evidence>
<dbReference type="FunFam" id="2.10.25.10:FF:000285">
    <property type="entry name" value="cadherin EGF LAG seven-pass G-type receptor 2"/>
    <property type="match status" value="1"/>
</dbReference>
<dbReference type="FunFam" id="2.60.120.200:FF:000020">
    <property type="entry name" value="Cadherin EGF LAG seven-pass G-type receptor 2"/>
    <property type="match status" value="1"/>
</dbReference>
<dbReference type="CDD" id="cd00110">
    <property type="entry name" value="LamG"/>
    <property type="match status" value="2"/>
</dbReference>
<evidence type="ECO:0000256" key="29">
    <source>
        <dbReference type="PROSITE-ProRule" id="PRU00076"/>
    </source>
</evidence>
<evidence type="ECO:0000256" key="5">
    <source>
        <dbReference type="ARBA" id="ARBA00012840"/>
    </source>
</evidence>
<dbReference type="InterPro" id="IPR000203">
    <property type="entry name" value="GPS"/>
</dbReference>
<keyword evidence="14" id="KW-0648">Protein biosynthesis</keyword>
<dbReference type="GO" id="GO:0016525">
    <property type="term" value="P:negative regulation of angiogenesis"/>
    <property type="evidence" value="ECO:0007669"/>
    <property type="project" value="UniProtKB-ARBA"/>
</dbReference>
<keyword evidence="19 29" id="KW-1015">Disulfide bond</keyword>
<keyword evidence="20" id="KW-0413">Isomerase</keyword>
<comment type="similarity">
    <text evidence="4">Belongs to the class-II aminoacyl-tRNA synthetase family. Type-1 seryl-tRNA synthetase subfamily.</text>
</comment>
<feature type="non-terminal residue" evidence="38">
    <location>
        <position position="2315"/>
    </location>
</feature>
<feature type="disulfide bond" evidence="29">
    <location>
        <begin position="1179"/>
        <end position="1188"/>
    </location>
</feature>
<dbReference type="InterPro" id="IPR033729">
    <property type="entry name" value="SerRS_core"/>
</dbReference>
<evidence type="ECO:0000259" key="32">
    <source>
        <dbReference type="PROSITE" id="PS50025"/>
    </source>
</evidence>
<evidence type="ECO:0000256" key="31">
    <source>
        <dbReference type="SAM" id="Phobius"/>
    </source>
</evidence>
<name>A0A8X7XGQ8_POLSE</name>
<dbReference type="FunFam" id="3.30.930.10:FF:000027">
    <property type="entry name" value="Serine--tRNA ligase, cytoplasmic"/>
    <property type="match status" value="1"/>
</dbReference>
<dbReference type="Gene3D" id="1.10.287.40">
    <property type="entry name" value="Serine-tRNA synthetase, tRNA binding domain"/>
    <property type="match status" value="1"/>
</dbReference>
<feature type="domain" description="EGF-like" evidence="33">
    <location>
        <begin position="588"/>
        <end position="646"/>
    </location>
</feature>
<dbReference type="CDD" id="cd00770">
    <property type="entry name" value="SerRS_core"/>
    <property type="match status" value="1"/>
</dbReference>
<dbReference type="Gene3D" id="3.30.930.10">
    <property type="entry name" value="Bira Bifunctional Protein, Domain 2"/>
    <property type="match status" value="1"/>
</dbReference>
<evidence type="ECO:0000256" key="21">
    <source>
        <dbReference type="ARBA" id="ARBA00023278"/>
    </source>
</evidence>
<dbReference type="PROSITE" id="PS00170">
    <property type="entry name" value="CSA_PPIASE_1"/>
    <property type="match status" value="1"/>
</dbReference>
<evidence type="ECO:0000256" key="20">
    <source>
        <dbReference type="ARBA" id="ARBA00023235"/>
    </source>
</evidence>
<dbReference type="PROSITE" id="PS00010">
    <property type="entry name" value="ASX_HYDROXYL"/>
    <property type="match status" value="1"/>
</dbReference>
<evidence type="ECO:0000256" key="28">
    <source>
        <dbReference type="ARBA" id="ARBA00076703"/>
    </source>
</evidence>
<keyword evidence="7" id="KW-1003">Cell membrane</keyword>
<keyword evidence="17 31" id="KW-0472">Membrane</keyword>
<dbReference type="FunFam" id="2.10.25.10:FF:000047">
    <property type="entry name" value="Cadherin EGF LAG seven-pass G-type receptor 2"/>
    <property type="match status" value="1"/>
</dbReference>
<feature type="domain" description="Aminoacyl-transfer RNA synthetases class-II family profile" evidence="37">
    <location>
        <begin position="203"/>
        <end position="453"/>
    </location>
</feature>
<dbReference type="Gene3D" id="2.10.25.10">
    <property type="entry name" value="Laminin"/>
    <property type="match status" value="5"/>
</dbReference>
<dbReference type="InterPro" id="IPR013320">
    <property type="entry name" value="ConA-like_dom_sf"/>
</dbReference>
<dbReference type="PROSITE" id="PS50072">
    <property type="entry name" value="CSA_PPIASE_2"/>
    <property type="match status" value="1"/>
</dbReference>
<evidence type="ECO:0000256" key="19">
    <source>
        <dbReference type="ARBA" id="ARBA00023157"/>
    </source>
</evidence>
<evidence type="ECO:0000256" key="14">
    <source>
        <dbReference type="ARBA" id="ARBA00022917"/>
    </source>
</evidence>
<dbReference type="PROSITE" id="PS50026">
    <property type="entry name" value="EGF_3"/>
    <property type="match status" value="5"/>
</dbReference>
<dbReference type="EC" id="6.1.1.11" evidence="5"/>
<dbReference type="GO" id="GO:0003755">
    <property type="term" value="F:peptidyl-prolyl cis-trans isomerase activity"/>
    <property type="evidence" value="ECO:0007669"/>
    <property type="project" value="UniProtKB-KW"/>
</dbReference>
<evidence type="ECO:0000256" key="13">
    <source>
        <dbReference type="ARBA" id="ARBA00022840"/>
    </source>
</evidence>
<comment type="catalytic activity">
    <reaction evidence="24">
        <text>tRNA(Ser) + L-serine + ATP = L-seryl-tRNA(Ser) + AMP + diphosphate + H(+)</text>
        <dbReference type="Rhea" id="RHEA:12292"/>
        <dbReference type="Rhea" id="RHEA-COMP:9669"/>
        <dbReference type="Rhea" id="RHEA-COMP:9703"/>
        <dbReference type="ChEBI" id="CHEBI:15378"/>
        <dbReference type="ChEBI" id="CHEBI:30616"/>
        <dbReference type="ChEBI" id="CHEBI:33019"/>
        <dbReference type="ChEBI" id="CHEBI:33384"/>
        <dbReference type="ChEBI" id="CHEBI:78442"/>
        <dbReference type="ChEBI" id="CHEBI:78533"/>
        <dbReference type="ChEBI" id="CHEBI:456215"/>
        <dbReference type="EC" id="6.1.1.11"/>
    </reaction>
</comment>
<dbReference type="SUPFAM" id="SSF50891">
    <property type="entry name" value="Cyclophilin-like"/>
    <property type="match status" value="1"/>
</dbReference>
<dbReference type="FunFam" id="2.40.100.10:FF:000008">
    <property type="entry name" value="Peptidyl-prolyl cis-trans isomerase"/>
    <property type="match status" value="1"/>
</dbReference>
<dbReference type="FunFam" id="2.60.220.50:FF:000005">
    <property type="entry name" value="Cadherin EGF LAG seven-pass G-type receptor 2"/>
    <property type="match status" value="1"/>
</dbReference>
<evidence type="ECO:0000256" key="3">
    <source>
        <dbReference type="ARBA" id="ARBA00004651"/>
    </source>
</evidence>
<dbReference type="InterPro" id="IPR017981">
    <property type="entry name" value="GPCR_2-like_7TM"/>
</dbReference>
<dbReference type="Pfam" id="PF00160">
    <property type="entry name" value="Pro_isomerase"/>
    <property type="match status" value="1"/>
</dbReference>
<dbReference type="PROSITE" id="PS50261">
    <property type="entry name" value="G_PROTEIN_RECEP_F2_4"/>
    <property type="match status" value="1"/>
</dbReference>
<feature type="region of interest" description="Disordered" evidence="30">
    <location>
        <begin position="1385"/>
        <end position="1405"/>
    </location>
</feature>
<dbReference type="InterPro" id="IPR000832">
    <property type="entry name" value="GPCR_2_secretin-like"/>
</dbReference>
<dbReference type="InterPro" id="IPR046338">
    <property type="entry name" value="GAIN_dom_sf"/>
</dbReference>
<evidence type="ECO:0000259" key="35">
    <source>
        <dbReference type="PROSITE" id="PS50221"/>
    </source>
</evidence>
<dbReference type="PANTHER" id="PTHR11778">
    <property type="entry name" value="SERYL-TRNA SYNTHETASE"/>
    <property type="match status" value="1"/>
</dbReference>
<dbReference type="InterPro" id="IPR001881">
    <property type="entry name" value="EGF-like_Ca-bd_dom"/>
</dbReference>
<gene>
    <name evidence="38" type="primary">Celsr2</name>
    <name evidence="38" type="ORF">GTO96_0015642</name>
</gene>
<dbReference type="InterPro" id="IPR029000">
    <property type="entry name" value="Cyclophilin-like_dom_sf"/>
</dbReference>
<feature type="region of interest" description="Disordered" evidence="30">
    <location>
        <begin position="2046"/>
        <end position="2070"/>
    </location>
</feature>
<feature type="compositionally biased region" description="Low complexity" evidence="30">
    <location>
        <begin position="2051"/>
        <end position="2061"/>
    </location>
</feature>
<comment type="catalytic activity">
    <reaction evidence="23">
        <text>tRNA(Sec) + L-serine + ATP = L-seryl-tRNA(Sec) + AMP + diphosphate + H(+)</text>
        <dbReference type="Rhea" id="RHEA:42580"/>
        <dbReference type="Rhea" id="RHEA-COMP:9742"/>
        <dbReference type="Rhea" id="RHEA-COMP:10128"/>
        <dbReference type="ChEBI" id="CHEBI:15378"/>
        <dbReference type="ChEBI" id="CHEBI:30616"/>
        <dbReference type="ChEBI" id="CHEBI:33019"/>
        <dbReference type="ChEBI" id="CHEBI:33384"/>
        <dbReference type="ChEBI" id="CHEBI:78442"/>
        <dbReference type="ChEBI" id="CHEBI:78533"/>
        <dbReference type="ChEBI" id="CHEBI:456215"/>
        <dbReference type="EC" id="6.1.1.11"/>
    </reaction>
</comment>
<evidence type="ECO:0000256" key="24">
    <source>
        <dbReference type="ARBA" id="ARBA00048823"/>
    </source>
</evidence>
<dbReference type="EC" id="5.2.1.8" evidence="6"/>
<organism evidence="38 39">
    <name type="scientific">Polypterus senegalus</name>
    <name type="common">Senegal bichir</name>
    <dbReference type="NCBI Taxonomy" id="55291"/>
    <lineage>
        <taxon>Eukaryota</taxon>
        <taxon>Metazoa</taxon>
        <taxon>Chordata</taxon>
        <taxon>Craniata</taxon>
        <taxon>Vertebrata</taxon>
        <taxon>Euteleostomi</taxon>
        <taxon>Actinopterygii</taxon>
        <taxon>Polypteriformes</taxon>
        <taxon>Polypteridae</taxon>
        <taxon>Polypterus</taxon>
    </lineage>
</organism>
<protein>
    <recommendedName>
        <fullName evidence="26">Serine--tRNA ligase, cytoplasmic</fullName>
        <ecNumber evidence="6">5.2.1.8</ecNumber>
        <ecNumber evidence="5">6.1.1.11</ecNumber>
    </recommendedName>
    <alternativeName>
        <fullName evidence="28">Multiple epidermal growth factor-like domains protein 3</fullName>
    </alternativeName>
    <alternativeName>
        <fullName evidence="27">Rotamase PPIL1</fullName>
    </alternativeName>
    <alternativeName>
        <fullName evidence="22">Seryl-tRNA synthetase</fullName>
    </alternativeName>
</protein>
<feature type="region of interest" description="Disordered" evidence="30">
    <location>
        <begin position="1876"/>
        <end position="1916"/>
    </location>
</feature>
<keyword evidence="13" id="KW-0067">ATP-binding</keyword>
<evidence type="ECO:0000256" key="16">
    <source>
        <dbReference type="ARBA" id="ARBA00023110"/>
    </source>
</evidence>
<dbReference type="PROSITE" id="PS50862">
    <property type="entry name" value="AA_TRNA_LIGASE_II"/>
    <property type="match status" value="1"/>
</dbReference>
<evidence type="ECO:0000256" key="7">
    <source>
        <dbReference type="ARBA" id="ARBA00022475"/>
    </source>
</evidence>
<dbReference type="SUPFAM" id="SSF49899">
    <property type="entry name" value="Concanavalin A-like lectins/glucanases"/>
    <property type="match status" value="2"/>
</dbReference>
<keyword evidence="12" id="KW-0547">Nucleotide-binding</keyword>
<dbReference type="Pfam" id="PF02210">
    <property type="entry name" value="Laminin_G_2"/>
    <property type="match status" value="2"/>
</dbReference>
<keyword evidence="16" id="KW-0697">Rotamase</keyword>
<dbReference type="GO" id="GO:0005634">
    <property type="term" value="C:nucleus"/>
    <property type="evidence" value="ECO:0007669"/>
    <property type="project" value="UniProtKB-ARBA"/>
</dbReference>
<dbReference type="InterPro" id="IPR001791">
    <property type="entry name" value="Laminin_G"/>
</dbReference>
<dbReference type="Pfam" id="PF01825">
    <property type="entry name" value="GPS"/>
    <property type="match status" value="1"/>
</dbReference>
<dbReference type="InterPro" id="IPR000152">
    <property type="entry name" value="EGF-type_Asp/Asn_hydroxyl_site"/>
</dbReference>
<dbReference type="SUPFAM" id="SSF55681">
    <property type="entry name" value="Class II aaRS and biotin synthetases"/>
    <property type="match status" value="1"/>
</dbReference>
<dbReference type="GO" id="GO:0006457">
    <property type="term" value="P:protein folding"/>
    <property type="evidence" value="ECO:0007669"/>
    <property type="project" value="InterPro"/>
</dbReference>
<dbReference type="FunFam" id="2.60.120.200:FF:000059">
    <property type="entry name" value="Cadherin EGF LAG seven-pass G-type receptor 1"/>
    <property type="match status" value="1"/>
</dbReference>
<dbReference type="FunFam" id="1.10.287.40:FF:000002">
    <property type="entry name" value="Serine--tRNA ligase, cytoplasmic"/>
    <property type="match status" value="1"/>
</dbReference>
<keyword evidence="21" id="KW-0379">Hydroxylation</keyword>
<comment type="subunit">
    <text evidence="25">Identified in the spliceosome C complex. Interacts with SNW1/SKIP. Interacts with CDC40/PRP17; this interaction leads to CDC40 isomerization. Interacts with RBM22.</text>
</comment>
<evidence type="ECO:0000259" key="36">
    <source>
        <dbReference type="PROSITE" id="PS50261"/>
    </source>
</evidence>
<dbReference type="InterPro" id="IPR009030">
    <property type="entry name" value="Growth_fac_rcpt_cys_sf"/>
</dbReference>
<evidence type="ECO:0000259" key="33">
    <source>
        <dbReference type="PROSITE" id="PS50026"/>
    </source>
</evidence>
<evidence type="ECO:0000313" key="39">
    <source>
        <dbReference type="Proteomes" id="UP000886611"/>
    </source>
</evidence>
<dbReference type="GO" id="GO:0004930">
    <property type="term" value="F:G protein-coupled receptor activity"/>
    <property type="evidence" value="ECO:0007669"/>
    <property type="project" value="InterPro"/>
</dbReference>
<dbReference type="Pfam" id="PF00002">
    <property type="entry name" value="7tm_2"/>
    <property type="match status" value="1"/>
</dbReference>
<evidence type="ECO:0000256" key="12">
    <source>
        <dbReference type="ARBA" id="ARBA00022741"/>
    </source>
</evidence>
<dbReference type="InterPro" id="IPR057244">
    <property type="entry name" value="GAIN_B"/>
</dbReference>
<feature type="disulfide bond" evidence="29">
    <location>
        <begin position="636"/>
        <end position="645"/>
    </location>
</feature>
<feature type="domain" description="Laminin G" evidence="32">
    <location>
        <begin position="727"/>
        <end position="937"/>
    </location>
</feature>
<evidence type="ECO:0000256" key="4">
    <source>
        <dbReference type="ARBA" id="ARBA00010728"/>
    </source>
</evidence>
<sequence>MVLDLDLFRTDKGGDPDKIRETQAKRFKDVSLVDKLVAADGEWRKCRFRADNLNKMKNLCSKTIGEKMKKKEPAGEDDALPENAQNVDELTAEILSGLTVTQIKKIRILIDAAISEVDAERIKLEGERFEHLREIGNLLHPSVPISNDEDADNKVEKTWGDCTVQKKYSHVDIVVMVDGYEGEKAAVVAGSRGYFLKGPLVFLEQALINYALRILHTRGYTPIYTPFFMRKEVMQEVAQLSQFDEELYKVIGKGSEKSDDSSIDEKYLIATSEQPIAAYLRDEWLKPEDLPIKFAGISTCFRQEVGSHGRDTRGIFRVHQFEKIEQFVYASPHDNKSWEMFDEMIATAEEFYQSLGIPYRIVNIVSGSLNHAASKKLDLEAWFPASGAFRELVSCSNCTDYQARRLRIRYGQTKKMMDKVEYVHMLNATMCATTRTICAILENYQTEEGVVIPEVLREFMPADGIHSVRAQCTLQVTIITDEMLSNSITLRLANMSQERFLSPLLGLFLDGVAMVLSAAKEDIVIFNIQNDTDVRANILNVSLSVLLPRQSSAELTGKFFSSEDLQERLYLNRSLLTLISTQRVLPFDDNICLREPCENYMKCVSVLKFDSLAPFITSDTILFRPIHPINGLRCRCPTGFTGDYCETEIDLCYSNPCRNNGVCRSREGGFTCECPEEFTGEQCEVNSRSGRCTMGVCKNGGTCVNLLVGGFKCDCPPGEYEKPYCEMTTRSFPAQSFITFKGLRQRFHFSISLTFATKERSGLLLYNGRFNEKHDFIALEIINEQVQLTFSAGESTTTVSPFIPGGVSDGQWHVVQLQYYNKPIIGKSGIPQGPSDQKVAVVTVDDCDTSVALRFGHILGNYTCSAQGMQSGSKKSLDLTGPLLLGGVPNLPEDFPIQTHEFVGCMKNLYIDNKQIDLADFIANNGTLPVMASPQHFQGNSLVTWSNLASTITLPWYIGIMFRTRQANGILLRAVAEQQSTISLQLSEGNIFLALYIGSRSVSSLRLDQVKVNDGDWHYLQVELKSTQEDSDSKYQAIIYFDYGQHQANTEIDAEFPGLKLNSLSVGGMAGDNGSVLHGFRGCMQGVRIGETSATAVALNLNQAEKVNVERGCSLPDPCDSNPCPANSYCNDDWDSYSCSCDPGYYGESCMDVCDVNPCEHHSSCTRKPSSSHGYICECSGNFLGQYCENKFTEAFIVLCLQSDKLSRNESFLDAVKSRQMAMMLQNASQNTAVYFGSDVKVAYRLIDRILKYENLQEGFGLAATQDVHFNENLFRVGSSLLNPKNKAHWDLIQNTEGGTAQLLRHYEDYANILAQNMKKTYLSPFTIVTPNIVISVDRLDKMNFGGAKLPRYEALRGAKPIDVDTSVTLPDSVFKPAETKTSRITEAHIKEDNRTMNRKRRHPDLSGQEAIASVIIYQTLATLLPEQYDTDKRSLRVPKRPVINTPVVSISIHDNEERLQHILDKPITVQFRLFETEERSKPICVFWNHSIPIGGTGGWSAKGCEVVFRNQSHISCQCNHMTSFAVLMDVSHRENGEILPLKMITYATVAVTLGSLFLTFAILVLLRSLNSNQSSISKNMVAALFFSELIFLLGINQADNPFVCTVIAILLHFFYMCTFAWMFLDGLHMYRMLTEVRDINYGPMRFYYMIGWGVPAFITGLAVGLDPEGYGNPDFCWLSMYDTIIWSFAGPIALAVSMNVFVSILAARASCSHKHHGFEKKGSSVNGLRTAFLILLLVTVTWLLALLAVNNDTLIFHYLLAGFSSAQGPCIFFFRIIFNKEVRKAFKYACNRKNASDIHGTKSTASSYNCNSTYVDGRLYRPPYGDSSGSLNSTVRSGKSHHSYIPFVVREDSGLNNSQAHIGLNDHSAAYFHEDKEHPDDHDSDSDSDLSLEDDQSGSYASTHSSDSEEEDHFPADQCWESLASQNNERIPAFSTPKLDNLSGHVKPYWPGEFVTTASESEGHGGSEKLKVETVPNSDISREKLNSIEDHVRENGDGIYKDNTLVSLPNPNAQPQKGILKKKSLPTITEKNSINRIHNELSNHKIGTVSSRASSSSDGSRVQRTKQSLQEQLNGVTPIAMSIKAGTVDEDSSGSDMGTIVVELYWKHTPKTCKNFAELARRGYYNGTKFHRIIKDFMIQGGDPTGTGRGGASIFGKQFEDELHPELKFTGAGILAMANAGPDTNGSQFFITLAPTQWLDGKHSIFGRVCQGISVVNRVGMVETNTQDRPVDDIKILKTYLPSPKPRRALRTTSSGTCPPETGRSAGGLHAERPIVSQLRGTAGARAAQTTGARLRRRGCRRRMSQGAVLDPGA</sequence>
<dbReference type="Pfam" id="PF00587">
    <property type="entry name" value="tRNA-synt_2b"/>
    <property type="match status" value="1"/>
</dbReference>
<accession>A0A8X7XGQ8</accession>
<dbReference type="Gene3D" id="2.60.120.200">
    <property type="match status" value="2"/>
</dbReference>
<feature type="domain" description="EGF-like" evidence="33">
    <location>
        <begin position="688"/>
        <end position="726"/>
    </location>
</feature>
<feature type="compositionally biased region" description="Basic and acidic residues" evidence="30">
    <location>
        <begin position="1385"/>
        <end position="1396"/>
    </location>
</feature>
<dbReference type="FunFam" id="1.25.40.610:FF:000005">
    <property type="entry name" value="cadherin EGF LAG seven-pass G-type receptor 2"/>
    <property type="match status" value="1"/>
</dbReference>
<dbReference type="Proteomes" id="UP000886611">
    <property type="component" value="Unassembled WGS sequence"/>
</dbReference>
<dbReference type="Gene3D" id="2.60.220.50">
    <property type="match status" value="1"/>
</dbReference>